<sequence length="195" mass="21960">MSLCLDESIDITMSARLDVFVRYCVGNVIKEELIAITSLLTTINGTDICMAVMNSLAEKEIVLKKIVSVTTDGAPNMVGEKNCFISLFKTDAGHSIIECHCIIHQQALCTKSGLTFLYTVIMLVTKMVNLISSQSLNKQKFDALLDEVNSVYNGLIMHDNVRWLSRKNVLRRFDDCLEEITQFLHNESKNEHTHS</sequence>
<name>A0A8X6RUJ0_TRICX</name>
<dbReference type="Proteomes" id="UP000887159">
    <property type="component" value="Unassembled WGS sequence"/>
</dbReference>
<reference evidence="1" key="1">
    <citation type="submission" date="2020-08" db="EMBL/GenBank/DDBJ databases">
        <title>Multicomponent nature underlies the extraordinary mechanical properties of spider dragline silk.</title>
        <authorList>
            <person name="Kono N."/>
            <person name="Nakamura H."/>
            <person name="Mori M."/>
            <person name="Yoshida Y."/>
            <person name="Ohtoshi R."/>
            <person name="Malay A.D."/>
            <person name="Moran D.A.P."/>
            <person name="Tomita M."/>
            <person name="Numata K."/>
            <person name="Arakawa K."/>
        </authorList>
    </citation>
    <scope>NUCLEOTIDE SEQUENCE</scope>
</reference>
<organism evidence="1 2">
    <name type="scientific">Trichonephila clavipes</name>
    <name type="common">Golden silk orbweaver</name>
    <name type="synonym">Nephila clavipes</name>
    <dbReference type="NCBI Taxonomy" id="2585209"/>
    <lineage>
        <taxon>Eukaryota</taxon>
        <taxon>Metazoa</taxon>
        <taxon>Ecdysozoa</taxon>
        <taxon>Arthropoda</taxon>
        <taxon>Chelicerata</taxon>
        <taxon>Arachnida</taxon>
        <taxon>Araneae</taxon>
        <taxon>Araneomorphae</taxon>
        <taxon>Entelegynae</taxon>
        <taxon>Araneoidea</taxon>
        <taxon>Nephilidae</taxon>
        <taxon>Trichonephila</taxon>
    </lineage>
</organism>
<dbReference type="PANTHER" id="PTHR45913:SF10">
    <property type="entry name" value="DUF4371 DOMAIN-CONTAINING PROTEIN"/>
    <property type="match status" value="1"/>
</dbReference>
<proteinExistence type="predicted"/>
<evidence type="ECO:0000313" key="2">
    <source>
        <dbReference type="Proteomes" id="UP000887159"/>
    </source>
</evidence>
<dbReference type="InterPro" id="IPR012337">
    <property type="entry name" value="RNaseH-like_sf"/>
</dbReference>
<gene>
    <name evidence="1" type="primary">ZBED8</name>
    <name evidence="1" type="ORF">TNCV_456401</name>
</gene>
<accession>A0A8X6RUJ0</accession>
<dbReference type="PANTHER" id="PTHR45913">
    <property type="entry name" value="EPM2A-INTERACTING PROTEIN 1"/>
    <property type="match status" value="1"/>
</dbReference>
<comment type="caution">
    <text evidence="1">The sequence shown here is derived from an EMBL/GenBank/DDBJ whole genome shotgun (WGS) entry which is preliminary data.</text>
</comment>
<protein>
    <submittedName>
        <fullName evidence="1">Protein ZBED8</fullName>
    </submittedName>
</protein>
<dbReference type="SUPFAM" id="SSF53098">
    <property type="entry name" value="Ribonuclease H-like"/>
    <property type="match status" value="1"/>
</dbReference>
<evidence type="ECO:0000313" key="1">
    <source>
        <dbReference type="EMBL" id="GFX97761.1"/>
    </source>
</evidence>
<dbReference type="EMBL" id="BMAU01021200">
    <property type="protein sequence ID" value="GFX97761.1"/>
    <property type="molecule type" value="Genomic_DNA"/>
</dbReference>
<dbReference type="AlphaFoldDB" id="A0A8X6RUJ0"/>
<keyword evidence="2" id="KW-1185">Reference proteome</keyword>